<name>A0A2Z5FT83_9BACT</name>
<organism evidence="1 2">
    <name type="scientific">Acidisarcina polymorpha</name>
    <dbReference type="NCBI Taxonomy" id="2211140"/>
    <lineage>
        <taxon>Bacteria</taxon>
        <taxon>Pseudomonadati</taxon>
        <taxon>Acidobacteriota</taxon>
        <taxon>Terriglobia</taxon>
        <taxon>Terriglobales</taxon>
        <taxon>Acidobacteriaceae</taxon>
        <taxon>Acidisarcina</taxon>
    </lineage>
</organism>
<dbReference type="Proteomes" id="UP000253606">
    <property type="component" value="Chromosome"/>
</dbReference>
<evidence type="ECO:0000313" key="2">
    <source>
        <dbReference type="Proteomes" id="UP000253606"/>
    </source>
</evidence>
<dbReference type="EMBL" id="CP030840">
    <property type="protein sequence ID" value="AXC09704.1"/>
    <property type="molecule type" value="Genomic_DNA"/>
</dbReference>
<dbReference type="KEGG" id="abas:ACPOL_0321"/>
<evidence type="ECO:0000313" key="1">
    <source>
        <dbReference type="EMBL" id="AXC09704.1"/>
    </source>
</evidence>
<keyword evidence="2" id="KW-1185">Reference proteome</keyword>
<proteinExistence type="predicted"/>
<dbReference type="AlphaFoldDB" id="A0A2Z5FT83"/>
<reference evidence="1 2" key="1">
    <citation type="journal article" date="2018" name="Front. Microbiol.">
        <title>Hydrolytic Capabilities as a Key to Environmental Success: Chitinolytic and Cellulolytic Acidobacteria From Acidic Sub-arctic Soils and Boreal Peatlands.</title>
        <authorList>
            <person name="Belova S.E."/>
            <person name="Ravin N.V."/>
            <person name="Pankratov T.A."/>
            <person name="Rakitin A.L."/>
            <person name="Ivanova A.A."/>
            <person name="Beletsky A.V."/>
            <person name="Mardanov A.V."/>
            <person name="Sinninghe Damste J.S."/>
            <person name="Dedysh S.N."/>
        </authorList>
    </citation>
    <scope>NUCLEOTIDE SEQUENCE [LARGE SCALE GENOMIC DNA]</scope>
    <source>
        <strain evidence="1 2">SBC82</strain>
    </source>
</reference>
<gene>
    <name evidence="1" type="ORF">ACPOL_0321</name>
</gene>
<accession>A0A2Z5FT83</accession>
<protein>
    <submittedName>
        <fullName evidence="1">Uncharacterized protein</fullName>
    </submittedName>
</protein>
<sequence length="69" mass="7817">MEAITHKIKMAATIMSNVLQSERCIRIERIGLNTTATTPNIQTHTVLPARNEVRARYSPIAQTVNRKRT</sequence>